<dbReference type="GO" id="GO:0006412">
    <property type="term" value="P:translation"/>
    <property type="evidence" value="ECO:0007669"/>
    <property type="project" value="UniProtKB-UniRule"/>
</dbReference>
<dbReference type="Pfam" id="PF00276">
    <property type="entry name" value="Ribosomal_L23"/>
    <property type="match status" value="1"/>
</dbReference>
<evidence type="ECO:0000256" key="2">
    <source>
        <dbReference type="ARBA" id="ARBA00022730"/>
    </source>
</evidence>
<sequence>MPLNRLLIKNPLISEKATDLGQENKYVFMVNPRANKKQVKKLIEEIYGVTVVATNIVRMNKRSNNYKKAIVTLKDGDKIDTVPH</sequence>
<organism evidence="8">
    <name type="scientific">uncultured Parcubacteria bacterium Rifle_16ft_4_minimus_37647</name>
    <dbReference type="NCBI Taxonomy" id="1665140"/>
    <lineage>
        <taxon>Bacteria</taxon>
        <taxon>Candidatus Parcubacteria</taxon>
        <taxon>environmental samples</taxon>
    </lineage>
</organism>
<evidence type="ECO:0000313" key="8">
    <source>
        <dbReference type="EMBL" id="AKQ02469.1"/>
    </source>
</evidence>
<evidence type="ECO:0000256" key="7">
    <source>
        <dbReference type="RuleBase" id="RU003934"/>
    </source>
</evidence>
<comment type="similarity">
    <text evidence="1 6 7">Belongs to the universal ribosomal protein uL23 family.</text>
</comment>
<reference evidence="8" key="1">
    <citation type="journal article" date="2015" name="ISME J.">
        <title>Aquifer environment selects for microbial species cohorts in sediment and groundwater.</title>
        <authorList>
            <person name="Hug L.A."/>
            <person name="Thomas B.C."/>
            <person name="Brown C.T."/>
            <person name="Frischkorn K.R."/>
            <person name="Williams K.H."/>
            <person name="Tringe S.G."/>
            <person name="Banfield J.F."/>
        </authorList>
    </citation>
    <scope>NUCLEOTIDE SEQUENCE</scope>
</reference>
<dbReference type="GO" id="GO:0005840">
    <property type="term" value="C:ribosome"/>
    <property type="evidence" value="ECO:0007669"/>
    <property type="project" value="UniProtKB-KW"/>
</dbReference>
<protein>
    <recommendedName>
        <fullName evidence="6">Large ribosomal subunit protein uL23</fullName>
    </recommendedName>
</protein>
<name>A0A0H4TP46_9BACT</name>
<keyword evidence="4 6" id="KW-0689">Ribosomal protein</keyword>
<dbReference type="Gene3D" id="3.30.70.330">
    <property type="match status" value="1"/>
</dbReference>
<dbReference type="GO" id="GO:0019843">
    <property type="term" value="F:rRNA binding"/>
    <property type="evidence" value="ECO:0007669"/>
    <property type="project" value="UniProtKB-UniRule"/>
</dbReference>
<keyword evidence="2 6" id="KW-0699">rRNA-binding</keyword>
<proteinExistence type="inferred from homology"/>
<keyword evidence="3 6" id="KW-0694">RNA-binding</keyword>
<evidence type="ECO:0000256" key="4">
    <source>
        <dbReference type="ARBA" id="ARBA00022980"/>
    </source>
</evidence>
<dbReference type="SUPFAM" id="SSF54189">
    <property type="entry name" value="Ribosomal proteins S24e, L23 and L15e"/>
    <property type="match status" value="1"/>
</dbReference>
<dbReference type="InterPro" id="IPR001014">
    <property type="entry name" value="Ribosomal_uL23_CS"/>
</dbReference>
<dbReference type="GO" id="GO:0003735">
    <property type="term" value="F:structural constituent of ribosome"/>
    <property type="evidence" value="ECO:0007669"/>
    <property type="project" value="InterPro"/>
</dbReference>
<dbReference type="InterPro" id="IPR012677">
    <property type="entry name" value="Nucleotide-bd_a/b_plait_sf"/>
</dbReference>
<dbReference type="AlphaFoldDB" id="A0A0H4TP46"/>
<evidence type="ECO:0000256" key="6">
    <source>
        <dbReference type="HAMAP-Rule" id="MF_01369"/>
    </source>
</evidence>
<gene>
    <name evidence="6" type="primary">rplW</name>
</gene>
<evidence type="ECO:0000256" key="5">
    <source>
        <dbReference type="ARBA" id="ARBA00023274"/>
    </source>
</evidence>
<evidence type="ECO:0000256" key="1">
    <source>
        <dbReference type="ARBA" id="ARBA00006700"/>
    </source>
</evidence>
<dbReference type="GO" id="GO:1990904">
    <property type="term" value="C:ribonucleoprotein complex"/>
    <property type="evidence" value="ECO:0007669"/>
    <property type="project" value="UniProtKB-KW"/>
</dbReference>
<accession>A0A0H4TP46</accession>
<comment type="subunit">
    <text evidence="6">Part of the 50S ribosomal subunit. Contacts protein L29, and trigger factor when it is bound to the ribosome.</text>
</comment>
<comment type="function">
    <text evidence="6">One of the early assembly proteins it binds 23S rRNA. One of the proteins that surrounds the polypeptide exit tunnel on the outside of the ribosome. Forms the main docking site for trigger factor binding to the ribosome.</text>
</comment>
<dbReference type="PANTHER" id="PTHR11620">
    <property type="entry name" value="60S RIBOSOMAL PROTEIN L23A"/>
    <property type="match status" value="1"/>
</dbReference>
<dbReference type="InterPro" id="IPR012678">
    <property type="entry name" value="Ribosomal_uL23/eL15/eS24_sf"/>
</dbReference>
<keyword evidence="5 6" id="KW-0687">Ribonucleoprotein</keyword>
<dbReference type="PROSITE" id="PS00050">
    <property type="entry name" value="RIBOSOMAL_L23"/>
    <property type="match status" value="1"/>
</dbReference>
<dbReference type="InterPro" id="IPR013025">
    <property type="entry name" value="Ribosomal_uL23-like"/>
</dbReference>
<dbReference type="HAMAP" id="MF_01369_B">
    <property type="entry name" value="Ribosomal_uL23_B"/>
    <property type="match status" value="1"/>
</dbReference>
<dbReference type="EMBL" id="KT007000">
    <property type="protein sequence ID" value="AKQ02469.1"/>
    <property type="molecule type" value="Genomic_DNA"/>
</dbReference>
<evidence type="ECO:0000256" key="3">
    <source>
        <dbReference type="ARBA" id="ARBA00022884"/>
    </source>
</evidence>